<keyword evidence="10" id="KW-1185">Reference proteome</keyword>
<keyword evidence="4" id="KW-0762">Sugar transport</keyword>
<dbReference type="GO" id="GO:0009401">
    <property type="term" value="P:phosphoenolpyruvate-dependent sugar phosphotransferase system"/>
    <property type="evidence" value="ECO:0007669"/>
    <property type="project" value="UniProtKB-KW"/>
</dbReference>
<dbReference type="GO" id="GO:0008982">
    <property type="term" value="F:protein-N(PI)-phosphohistidine-sugar phosphotransferase activity"/>
    <property type="evidence" value="ECO:0007669"/>
    <property type="project" value="InterPro"/>
</dbReference>
<evidence type="ECO:0000256" key="2">
    <source>
        <dbReference type="ARBA" id="ARBA00022448"/>
    </source>
</evidence>
<comment type="caution">
    <text evidence="9">The sequence shown here is derived from an EMBL/GenBank/DDBJ whole genome shotgun (WGS) entry which is preliminary data.</text>
</comment>
<evidence type="ECO:0000313" key="9">
    <source>
        <dbReference type="EMBL" id="KJD42861.1"/>
    </source>
</evidence>
<dbReference type="AlphaFoldDB" id="A0A0D7WUK7"/>
<evidence type="ECO:0000256" key="6">
    <source>
        <dbReference type="ARBA" id="ARBA00022683"/>
    </source>
</evidence>
<dbReference type="FunFam" id="3.40.930.10:FF:000009">
    <property type="entry name" value="PTS system, fructose specific IIABC component"/>
    <property type="match status" value="1"/>
</dbReference>
<protein>
    <recommendedName>
        <fullName evidence="8">PTS EIIA type-2 domain-containing protein</fullName>
    </recommendedName>
</protein>
<evidence type="ECO:0000256" key="3">
    <source>
        <dbReference type="ARBA" id="ARBA00022553"/>
    </source>
</evidence>
<dbReference type="NCBIfam" id="TIGR00848">
    <property type="entry name" value="fruA"/>
    <property type="match status" value="1"/>
</dbReference>
<dbReference type="EMBL" id="JTHP01000081">
    <property type="protein sequence ID" value="KJD42861.1"/>
    <property type="molecule type" value="Genomic_DNA"/>
</dbReference>
<dbReference type="InterPro" id="IPR016152">
    <property type="entry name" value="PTrfase/Anion_transptr"/>
</dbReference>
<organism evidence="9 10">
    <name type="scientific">Paenibacillus terrae</name>
    <dbReference type="NCBI Taxonomy" id="159743"/>
    <lineage>
        <taxon>Bacteria</taxon>
        <taxon>Bacillati</taxon>
        <taxon>Bacillota</taxon>
        <taxon>Bacilli</taxon>
        <taxon>Bacillales</taxon>
        <taxon>Paenibacillaceae</taxon>
        <taxon>Paenibacillus</taxon>
    </lineage>
</organism>
<dbReference type="PANTHER" id="PTHR47738:SF2">
    <property type="entry name" value="PTS SYSTEM FRUCTOSE-LIKE EIIA COMPONENT"/>
    <property type="match status" value="1"/>
</dbReference>
<dbReference type="PATRIC" id="fig|159743.3.peg.5749"/>
<gene>
    <name evidence="9" type="ORF">QD47_25930</name>
</gene>
<sequence>MPGHSTAGAGQSAITTTAAAESSASTTVTNNGPAVSPQAVHIEKLTNIVTMDLINLDLEGTTRDAVIDEMIGALERTGAVSSASDFKQAILAREKEGSTGIGMNIAIPHGKSEAVLKPSVVFGIKQGGVDWNSADGSEAKLIFMIAVPRNSKENAHLKVLQMLSRKLMDDHFREALLAATTKEEVYQLLDQVH</sequence>
<dbReference type="CDD" id="cd00211">
    <property type="entry name" value="PTS_IIA_fru"/>
    <property type="match status" value="1"/>
</dbReference>
<dbReference type="GO" id="GO:0005737">
    <property type="term" value="C:cytoplasm"/>
    <property type="evidence" value="ECO:0007669"/>
    <property type="project" value="UniProtKB-SubCell"/>
</dbReference>
<evidence type="ECO:0000256" key="4">
    <source>
        <dbReference type="ARBA" id="ARBA00022597"/>
    </source>
</evidence>
<dbReference type="Proteomes" id="UP000032534">
    <property type="component" value="Unassembled WGS sequence"/>
</dbReference>
<keyword evidence="5" id="KW-0808">Transferase</keyword>
<keyword evidence="6" id="KW-0598">Phosphotransferase system</keyword>
<dbReference type="PANTHER" id="PTHR47738">
    <property type="entry name" value="PTS SYSTEM FRUCTOSE-LIKE EIIA COMPONENT-RELATED"/>
    <property type="match status" value="1"/>
</dbReference>
<evidence type="ECO:0000256" key="5">
    <source>
        <dbReference type="ARBA" id="ARBA00022679"/>
    </source>
</evidence>
<feature type="domain" description="PTS EIIA type-2" evidence="8">
    <location>
        <begin position="47"/>
        <end position="192"/>
    </location>
</feature>
<dbReference type="PROSITE" id="PS00372">
    <property type="entry name" value="PTS_EIIA_TYPE_2_HIS"/>
    <property type="match status" value="1"/>
</dbReference>
<feature type="region of interest" description="Disordered" evidence="7">
    <location>
        <begin position="1"/>
        <end position="34"/>
    </location>
</feature>
<comment type="subcellular location">
    <subcellularLocation>
        <location evidence="1">Cytoplasm</location>
    </subcellularLocation>
</comment>
<reference evidence="9 10" key="1">
    <citation type="submission" date="2014-11" db="EMBL/GenBank/DDBJ databases">
        <title>Draft Genome Sequences of Paenibacillus polymyxa NRRL B-30509 and Paenibacillus terrae NRRL B-30644, Strains from a Poultry Environment that Produce Tridecaptin A and Paenicidins.</title>
        <authorList>
            <person name="van Belkum M.J."/>
            <person name="Lohans C.T."/>
            <person name="Vederas J.C."/>
        </authorList>
    </citation>
    <scope>NUCLEOTIDE SEQUENCE [LARGE SCALE GENOMIC DNA]</scope>
    <source>
        <strain evidence="9 10">NRRL B-30644</strain>
    </source>
</reference>
<evidence type="ECO:0000313" key="10">
    <source>
        <dbReference type="Proteomes" id="UP000032534"/>
    </source>
</evidence>
<dbReference type="InterPro" id="IPR004715">
    <property type="entry name" value="PTS_IIA_fruc"/>
</dbReference>
<dbReference type="SUPFAM" id="SSF55804">
    <property type="entry name" value="Phoshotransferase/anion transport protein"/>
    <property type="match status" value="1"/>
</dbReference>
<evidence type="ECO:0000256" key="7">
    <source>
        <dbReference type="SAM" id="MobiDB-lite"/>
    </source>
</evidence>
<proteinExistence type="predicted"/>
<dbReference type="InterPro" id="IPR002178">
    <property type="entry name" value="PTS_EIIA_type-2_dom"/>
</dbReference>
<dbReference type="Gene3D" id="3.40.930.10">
    <property type="entry name" value="Mannitol-specific EII, Chain A"/>
    <property type="match status" value="1"/>
</dbReference>
<accession>A0A0D7WUK7</accession>
<feature type="compositionally biased region" description="Low complexity" evidence="7">
    <location>
        <begin position="12"/>
        <end position="27"/>
    </location>
</feature>
<evidence type="ECO:0000256" key="1">
    <source>
        <dbReference type="ARBA" id="ARBA00004496"/>
    </source>
</evidence>
<dbReference type="GO" id="GO:0016020">
    <property type="term" value="C:membrane"/>
    <property type="evidence" value="ECO:0007669"/>
    <property type="project" value="InterPro"/>
</dbReference>
<keyword evidence="3" id="KW-0597">Phosphoprotein</keyword>
<dbReference type="InterPro" id="IPR051541">
    <property type="entry name" value="PTS_SugarTrans_NitroReg"/>
</dbReference>
<dbReference type="Pfam" id="PF00359">
    <property type="entry name" value="PTS_EIIA_2"/>
    <property type="match status" value="1"/>
</dbReference>
<name>A0A0D7WUK7_9BACL</name>
<dbReference type="PROSITE" id="PS51094">
    <property type="entry name" value="PTS_EIIA_TYPE_2"/>
    <property type="match status" value="1"/>
</dbReference>
<evidence type="ECO:0000259" key="8">
    <source>
        <dbReference type="PROSITE" id="PS51094"/>
    </source>
</evidence>
<keyword evidence="2" id="KW-0813">Transport</keyword>